<gene>
    <name evidence="1" type="ORF">DERYTH_LOCUS8405</name>
</gene>
<sequence>KGSDTRLNIQASPFAFTVGKLLDDGFVGLNVMEDLEKITVAVGLTVDLALVECFLVGVV</sequence>
<evidence type="ECO:0000313" key="2">
    <source>
        <dbReference type="Proteomes" id="UP000789405"/>
    </source>
</evidence>
<keyword evidence="2" id="KW-1185">Reference proteome</keyword>
<dbReference type="AlphaFoldDB" id="A0A9N9CXU4"/>
<feature type="non-terminal residue" evidence="1">
    <location>
        <position position="1"/>
    </location>
</feature>
<proteinExistence type="predicted"/>
<comment type="caution">
    <text evidence="1">The sequence shown here is derived from an EMBL/GenBank/DDBJ whole genome shotgun (WGS) entry which is preliminary data.</text>
</comment>
<name>A0A9N9CXU4_9GLOM</name>
<dbReference type="Proteomes" id="UP000789405">
    <property type="component" value="Unassembled WGS sequence"/>
</dbReference>
<protein>
    <submittedName>
        <fullName evidence="1">20597_t:CDS:1</fullName>
    </submittedName>
</protein>
<dbReference type="EMBL" id="CAJVPY010004335">
    <property type="protein sequence ID" value="CAG8616316.1"/>
    <property type="molecule type" value="Genomic_DNA"/>
</dbReference>
<accession>A0A9N9CXU4</accession>
<organism evidence="1 2">
    <name type="scientific">Dentiscutata erythropus</name>
    <dbReference type="NCBI Taxonomy" id="1348616"/>
    <lineage>
        <taxon>Eukaryota</taxon>
        <taxon>Fungi</taxon>
        <taxon>Fungi incertae sedis</taxon>
        <taxon>Mucoromycota</taxon>
        <taxon>Glomeromycotina</taxon>
        <taxon>Glomeromycetes</taxon>
        <taxon>Diversisporales</taxon>
        <taxon>Gigasporaceae</taxon>
        <taxon>Dentiscutata</taxon>
    </lineage>
</organism>
<evidence type="ECO:0000313" key="1">
    <source>
        <dbReference type="EMBL" id="CAG8616316.1"/>
    </source>
</evidence>
<reference evidence="1" key="1">
    <citation type="submission" date="2021-06" db="EMBL/GenBank/DDBJ databases">
        <authorList>
            <person name="Kallberg Y."/>
            <person name="Tangrot J."/>
            <person name="Rosling A."/>
        </authorList>
    </citation>
    <scope>NUCLEOTIDE SEQUENCE</scope>
    <source>
        <strain evidence="1">MA453B</strain>
    </source>
</reference>